<comment type="caution">
    <text evidence="4">The sequence shown here is derived from an EMBL/GenBank/DDBJ whole genome shotgun (WGS) entry which is preliminary data.</text>
</comment>
<dbReference type="Proteomes" id="UP000683360">
    <property type="component" value="Unassembled WGS sequence"/>
</dbReference>
<name>A0A8S3TPJ2_MYTED</name>
<dbReference type="GO" id="GO:0008270">
    <property type="term" value="F:zinc ion binding"/>
    <property type="evidence" value="ECO:0007669"/>
    <property type="project" value="UniProtKB-KW"/>
</dbReference>
<evidence type="ECO:0000256" key="1">
    <source>
        <dbReference type="PROSITE-ProRule" id="PRU00024"/>
    </source>
</evidence>
<dbReference type="CDD" id="cd19756">
    <property type="entry name" value="Bbox2"/>
    <property type="match status" value="1"/>
</dbReference>
<keyword evidence="5" id="KW-1185">Reference proteome</keyword>
<sequence length="193" mass="23377">MCENHRKQMYCLYCKTCKRLVCPECIVVTHSMHSFDNLENTLRENIDLLSCVASDIQNNIVNAYIQHENTLDENIMDVQKEYDMLMKRISRQEEKLKILIEEESNKLRNNLTNERNRVVELITKERVYYYEQRIKLKLFKDKIENKTLIENDLKDVIDTVNEFESMNKFHPIYIAHKEMMIDYKKKEILQFKQ</sequence>
<evidence type="ECO:0000313" key="4">
    <source>
        <dbReference type="EMBL" id="CAG2233500.1"/>
    </source>
</evidence>
<dbReference type="OrthoDB" id="8062037at2759"/>
<protein>
    <recommendedName>
        <fullName evidence="3">B box-type domain-containing protein</fullName>
    </recommendedName>
</protein>
<dbReference type="EMBL" id="CAJPWZ010002207">
    <property type="protein sequence ID" value="CAG2233500.1"/>
    <property type="molecule type" value="Genomic_DNA"/>
</dbReference>
<accession>A0A8S3TPJ2</accession>
<dbReference type="PROSITE" id="PS50119">
    <property type="entry name" value="ZF_BBOX"/>
    <property type="match status" value="1"/>
</dbReference>
<keyword evidence="1" id="KW-0863">Zinc-finger</keyword>
<dbReference type="InterPro" id="IPR000315">
    <property type="entry name" value="Znf_B-box"/>
</dbReference>
<evidence type="ECO:0000313" key="5">
    <source>
        <dbReference type="Proteomes" id="UP000683360"/>
    </source>
</evidence>
<keyword evidence="1" id="KW-0479">Metal-binding</keyword>
<proteinExistence type="predicted"/>
<keyword evidence="1" id="KW-0862">Zinc</keyword>
<dbReference type="Gene3D" id="3.30.160.60">
    <property type="entry name" value="Classic Zinc Finger"/>
    <property type="match status" value="1"/>
</dbReference>
<evidence type="ECO:0000256" key="2">
    <source>
        <dbReference type="SAM" id="Coils"/>
    </source>
</evidence>
<evidence type="ECO:0000259" key="3">
    <source>
        <dbReference type="PROSITE" id="PS50119"/>
    </source>
</evidence>
<feature type="coiled-coil region" evidence="2">
    <location>
        <begin position="75"/>
        <end position="124"/>
    </location>
</feature>
<dbReference type="AlphaFoldDB" id="A0A8S3TPJ2"/>
<gene>
    <name evidence="4" type="ORF">MEDL_46130</name>
</gene>
<organism evidence="4 5">
    <name type="scientific">Mytilus edulis</name>
    <name type="common">Blue mussel</name>
    <dbReference type="NCBI Taxonomy" id="6550"/>
    <lineage>
        <taxon>Eukaryota</taxon>
        <taxon>Metazoa</taxon>
        <taxon>Spiralia</taxon>
        <taxon>Lophotrochozoa</taxon>
        <taxon>Mollusca</taxon>
        <taxon>Bivalvia</taxon>
        <taxon>Autobranchia</taxon>
        <taxon>Pteriomorphia</taxon>
        <taxon>Mytilida</taxon>
        <taxon>Mytiloidea</taxon>
        <taxon>Mytilidae</taxon>
        <taxon>Mytilinae</taxon>
        <taxon>Mytilus</taxon>
    </lineage>
</organism>
<keyword evidence="2" id="KW-0175">Coiled coil</keyword>
<feature type="domain" description="B box-type" evidence="3">
    <location>
        <begin position="1"/>
        <end position="38"/>
    </location>
</feature>
<dbReference type="Pfam" id="PF00643">
    <property type="entry name" value="zf-B_box"/>
    <property type="match status" value="1"/>
</dbReference>
<reference evidence="4" key="1">
    <citation type="submission" date="2021-03" db="EMBL/GenBank/DDBJ databases">
        <authorList>
            <person name="Bekaert M."/>
        </authorList>
    </citation>
    <scope>NUCLEOTIDE SEQUENCE</scope>
</reference>
<dbReference type="SUPFAM" id="SSF57845">
    <property type="entry name" value="B-box zinc-binding domain"/>
    <property type="match status" value="1"/>
</dbReference>